<dbReference type="Proteomes" id="UP000001514">
    <property type="component" value="Unassembled WGS sequence"/>
</dbReference>
<accession>D8TF28</accession>
<gene>
    <name evidence="1" type="ORF">SELMODRAFT_432132</name>
</gene>
<dbReference type="EMBL" id="GL377757">
    <property type="protein sequence ID" value="EFJ04744.1"/>
    <property type="molecule type" value="Genomic_DNA"/>
</dbReference>
<name>D8TF28_SELML</name>
<dbReference type="STRING" id="88036.D8TF28"/>
<dbReference type="Gramene" id="EFJ04744">
    <property type="protein sequence ID" value="EFJ04744"/>
    <property type="gene ID" value="SELMODRAFT_432132"/>
</dbReference>
<organism evidence="2">
    <name type="scientific">Selaginella moellendorffii</name>
    <name type="common">Spikemoss</name>
    <dbReference type="NCBI Taxonomy" id="88036"/>
    <lineage>
        <taxon>Eukaryota</taxon>
        <taxon>Viridiplantae</taxon>
        <taxon>Streptophyta</taxon>
        <taxon>Embryophyta</taxon>
        <taxon>Tracheophyta</taxon>
        <taxon>Lycopodiopsida</taxon>
        <taxon>Selaginellales</taxon>
        <taxon>Selaginellaceae</taxon>
        <taxon>Selaginella</taxon>
    </lineage>
</organism>
<protein>
    <submittedName>
        <fullName evidence="1">Uncharacterized protein</fullName>
    </submittedName>
</protein>
<dbReference type="InParanoid" id="D8TF28"/>
<dbReference type="HOGENOM" id="CLU_2101140_0_0_1"/>
<sequence>MRKELKRRRQEYHATLFVLDKQQDVDKSLVSSHGEFQAHVQPLGEKMFEARVSDVFNYGYTLEASIDGKLFRGLLFSYKPGFAQAVQSYILSYSLIPGRKASQEETTARPKGRSKS</sequence>
<dbReference type="KEGG" id="smo:SELMODRAFT_432132"/>
<reference evidence="1 2" key="1">
    <citation type="journal article" date="2011" name="Science">
        <title>The Selaginella genome identifies genetic changes associated with the evolution of vascular plants.</title>
        <authorList>
            <person name="Banks J.A."/>
            <person name="Nishiyama T."/>
            <person name="Hasebe M."/>
            <person name="Bowman J.L."/>
            <person name="Gribskov M."/>
            <person name="dePamphilis C."/>
            <person name="Albert V.A."/>
            <person name="Aono N."/>
            <person name="Aoyama T."/>
            <person name="Ambrose B.A."/>
            <person name="Ashton N.W."/>
            <person name="Axtell M.J."/>
            <person name="Barker E."/>
            <person name="Barker M.S."/>
            <person name="Bennetzen J.L."/>
            <person name="Bonawitz N.D."/>
            <person name="Chapple C."/>
            <person name="Cheng C."/>
            <person name="Correa L.G."/>
            <person name="Dacre M."/>
            <person name="DeBarry J."/>
            <person name="Dreyer I."/>
            <person name="Elias M."/>
            <person name="Engstrom E.M."/>
            <person name="Estelle M."/>
            <person name="Feng L."/>
            <person name="Finet C."/>
            <person name="Floyd S.K."/>
            <person name="Frommer W.B."/>
            <person name="Fujita T."/>
            <person name="Gramzow L."/>
            <person name="Gutensohn M."/>
            <person name="Harholt J."/>
            <person name="Hattori M."/>
            <person name="Heyl A."/>
            <person name="Hirai T."/>
            <person name="Hiwatashi Y."/>
            <person name="Ishikawa M."/>
            <person name="Iwata M."/>
            <person name="Karol K.G."/>
            <person name="Koehler B."/>
            <person name="Kolukisaoglu U."/>
            <person name="Kubo M."/>
            <person name="Kurata T."/>
            <person name="Lalonde S."/>
            <person name="Li K."/>
            <person name="Li Y."/>
            <person name="Litt A."/>
            <person name="Lyons E."/>
            <person name="Manning G."/>
            <person name="Maruyama T."/>
            <person name="Michael T.P."/>
            <person name="Mikami K."/>
            <person name="Miyazaki S."/>
            <person name="Morinaga S."/>
            <person name="Murata T."/>
            <person name="Mueller-Roeber B."/>
            <person name="Nelson D.R."/>
            <person name="Obara M."/>
            <person name="Oguri Y."/>
            <person name="Olmstead R.G."/>
            <person name="Onodera N."/>
            <person name="Petersen B.L."/>
            <person name="Pils B."/>
            <person name="Prigge M."/>
            <person name="Rensing S.A."/>
            <person name="Riano-Pachon D.M."/>
            <person name="Roberts A.W."/>
            <person name="Sato Y."/>
            <person name="Scheller H.V."/>
            <person name="Schulz B."/>
            <person name="Schulz C."/>
            <person name="Shakirov E.V."/>
            <person name="Shibagaki N."/>
            <person name="Shinohara N."/>
            <person name="Shippen D.E."/>
            <person name="Soerensen I."/>
            <person name="Sotooka R."/>
            <person name="Sugimoto N."/>
            <person name="Sugita M."/>
            <person name="Sumikawa N."/>
            <person name="Tanurdzic M."/>
            <person name="Theissen G."/>
            <person name="Ulvskov P."/>
            <person name="Wakazuki S."/>
            <person name="Weng J.K."/>
            <person name="Willats W.W."/>
            <person name="Wipf D."/>
            <person name="Wolf P.G."/>
            <person name="Yang L."/>
            <person name="Zimmer A.D."/>
            <person name="Zhu Q."/>
            <person name="Mitros T."/>
            <person name="Hellsten U."/>
            <person name="Loque D."/>
            <person name="Otillar R."/>
            <person name="Salamov A."/>
            <person name="Schmutz J."/>
            <person name="Shapiro H."/>
            <person name="Lindquist E."/>
            <person name="Lucas S."/>
            <person name="Rokhsar D."/>
            <person name="Grigoriev I.V."/>
        </authorList>
    </citation>
    <scope>NUCLEOTIDE SEQUENCE [LARGE SCALE GENOMIC DNA]</scope>
</reference>
<proteinExistence type="predicted"/>
<dbReference type="AlphaFoldDB" id="D8TF28"/>
<keyword evidence="2" id="KW-1185">Reference proteome</keyword>
<evidence type="ECO:0000313" key="1">
    <source>
        <dbReference type="EMBL" id="EFJ04744.1"/>
    </source>
</evidence>
<evidence type="ECO:0000313" key="2">
    <source>
        <dbReference type="Proteomes" id="UP000001514"/>
    </source>
</evidence>